<organism evidence="4 5">
    <name type="scientific">Sporosarcina saromensis</name>
    <dbReference type="NCBI Taxonomy" id="359365"/>
    <lineage>
        <taxon>Bacteria</taxon>
        <taxon>Bacillati</taxon>
        <taxon>Bacillota</taxon>
        <taxon>Bacilli</taxon>
        <taxon>Bacillales</taxon>
        <taxon>Caryophanaceae</taxon>
        <taxon>Sporosarcina</taxon>
    </lineage>
</organism>
<evidence type="ECO:0000256" key="1">
    <source>
        <dbReference type="SAM" id="MobiDB-lite"/>
    </source>
</evidence>
<protein>
    <submittedName>
        <fullName evidence="4">DUF4097 family beta strand repeat-containing protein</fullName>
    </submittedName>
</protein>
<keyword evidence="5" id="KW-1185">Reference proteome</keyword>
<sequence length="386" mass="43309">MQNERKRILTMLENGTISMDEALTLLEKLENKSTAESGHVDVQQTAHSESVHDEDAAHTTKRGKDKNPSMDEFIEDIRKDFVTVGDRFMQFMQTTVDRMKGFDFDSPFGGSSTFHHSIVKQGTDLSEILIDVDHGSVIVQPTDATEIRAEFTVKAFNNRSEEEVKKEFLDKLIFVQDEGKLRLLSDLKLYQVNIDLFVPKKKLDKISARLLNGSFNLKDLSVDRLYTKTANGKVDIERIEFDEAELETANGSIRVNESTGRLLEAETINGRVYILGKLKDVEAKSLNGHVVVTTTDQAAQKVEARTVSGSVELYIPSDVTLNGEISTNMGRLDLQLHDINKTTEQEQFLQRAVRFKKDVEGDATPLHLIGEAKSGSVIVCYTVKHS</sequence>
<feature type="region of interest" description="Disordered" evidence="1">
    <location>
        <begin position="33"/>
        <end position="70"/>
    </location>
</feature>
<feature type="compositionally biased region" description="Polar residues" evidence="1">
    <location>
        <begin position="34"/>
        <end position="48"/>
    </location>
</feature>
<evidence type="ECO:0000259" key="2">
    <source>
        <dbReference type="Pfam" id="PF13349"/>
    </source>
</evidence>
<evidence type="ECO:0000259" key="3">
    <source>
        <dbReference type="Pfam" id="PF22746"/>
    </source>
</evidence>
<name>A0ABU4GD09_9BACL</name>
<dbReference type="RefSeq" id="WP_317946258.1">
    <property type="nucleotide sequence ID" value="NZ_JAUBDI010000024.1"/>
</dbReference>
<feature type="domain" description="YvlB/LiaX N-terminal" evidence="3">
    <location>
        <begin position="3"/>
        <end position="32"/>
    </location>
</feature>
<comment type="caution">
    <text evidence="4">The sequence shown here is derived from an EMBL/GenBank/DDBJ whole genome shotgun (WGS) entry which is preliminary data.</text>
</comment>
<proteinExistence type="predicted"/>
<gene>
    <name evidence="4" type="ORF">QT711_16930</name>
</gene>
<accession>A0ABU4GD09</accession>
<dbReference type="Proteomes" id="UP001282284">
    <property type="component" value="Unassembled WGS sequence"/>
</dbReference>
<reference evidence="4 5" key="1">
    <citation type="submission" date="2023-06" db="EMBL/GenBank/DDBJ databases">
        <title>Sporosarcina sp. nov., isolated from Korean traditional fermented seafood 'Jeotgal'.</title>
        <authorList>
            <person name="Yang A.I."/>
            <person name="Shin N.-R."/>
        </authorList>
    </citation>
    <scope>NUCLEOTIDE SEQUENCE [LARGE SCALE GENOMIC DNA]</scope>
    <source>
        <strain evidence="4 5">KCTC13119</strain>
    </source>
</reference>
<feature type="compositionally biased region" description="Basic and acidic residues" evidence="1">
    <location>
        <begin position="49"/>
        <end position="58"/>
    </location>
</feature>
<feature type="domain" description="DUF4097" evidence="2">
    <location>
        <begin position="126"/>
        <end position="346"/>
    </location>
</feature>
<dbReference type="Pfam" id="PF22746">
    <property type="entry name" value="SHOCT-like_DUF2089-C"/>
    <property type="match status" value="1"/>
</dbReference>
<dbReference type="Pfam" id="PF13349">
    <property type="entry name" value="DUF4097"/>
    <property type="match status" value="1"/>
</dbReference>
<evidence type="ECO:0000313" key="5">
    <source>
        <dbReference type="Proteomes" id="UP001282284"/>
    </source>
</evidence>
<dbReference type="EMBL" id="JAUBDI010000024">
    <property type="protein sequence ID" value="MDW0114883.1"/>
    <property type="molecule type" value="Genomic_DNA"/>
</dbReference>
<dbReference type="InterPro" id="IPR025164">
    <property type="entry name" value="Toastrack_DUF4097"/>
</dbReference>
<evidence type="ECO:0000313" key="4">
    <source>
        <dbReference type="EMBL" id="MDW0114883.1"/>
    </source>
</evidence>
<dbReference type="InterPro" id="IPR053959">
    <property type="entry name" value="YvlB/LiaX_N"/>
</dbReference>